<feature type="region of interest" description="Disordered" evidence="1">
    <location>
        <begin position="1"/>
        <end position="34"/>
    </location>
</feature>
<dbReference type="AlphaFoldDB" id="A0A6J7ZW40"/>
<dbReference type="Proteomes" id="UP000507470">
    <property type="component" value="Unassembled WGS sequence"/>
</dbReference>
<dbReference type="PANTHER" id="PTHR37984:SF15">
    <property type="entry name" value="INTEGRASE CATALYTIC DOMAIN-CONTAINING PROTEIN"/>
    <property type="match status" value="1"/>
</dbReference>
<dbReference type="InterPro" id="IPR050951">
    <property type="entry name" value="Retrovirus_Pol_polyprotein"/>
</dbReference>
<dbReference type="GO" id="GO:0015074">
    <property type="term" value="P:DNA integration"/>
    <property type="evidence" value="ECO:0007669"/>
    <property type="project" value="InterPro"/>
</dbReference>
<dbReference type="EMBL" id="CACVKT020000005">
    <property type="protein sequence ID" value="CAC5355102.1"/>
    <property type="molecule type" value="Genomic_DNA"/>
</dbReference>
<dbReference type="OrthoDB" id="10030726at2759"/>
<dbReference type="Pfam" id="PF17921">
    <property type="entry name" value="Integrase_H2C2"/>
    <property type="match status" value="1"/>
</dbReference>
<evidence type="ECO:0000313" key="4">
    <source>
        <dbReference type="Proteomes" id="UP000507470"/>
    </source>
</evidence>
<feature type="domain" description="Integrase catalytic" evidence="2">
    <location>
        <begin position="152"/>
        <end position="315"/>
    </location>
</feature>
<feature type="region of interest" description="Disordered" evidence="1">
    <location>
        <begin position="286"/>
        <end position="363"/>
    </location>
</feature>
<organism evidence="3 4">
    <name type="scientific">Mytilus coruscus</name>
    <name type="common">Sea mussel</name>
    <dbReference type="NCBI Taxonomy" id="42192"/>
    <lineage>
        <taxon>Eukaryota</taxon>
        <taxon>Metazoa</taxon>
        <taxon>Spiralia</taxon>
        <taxon>Lophotrochozoa</taxon>
        <taxon>Mollusca</taxon>
        <taxon>Bivalvia</taxon>
        <taxon>Autobranchia</taxon>
        <taxon>Pteriomorphia</taxon>
        <taxon>Mytilida</taxon>
        <taxon>Mytiloidea</taxon>
        <taxon>Mytilidae</taxon>
        <taxon>Mytilinae</taxon>
        <taxon>Mytilus</taxon>
    </lineage>
</organism>
<sequence>MEIVHRKGSNHNNADGKSERPTAQLETEDRDDGITSDSEFCQDVCVGNQYDWKKAQLEDVHLRLVQDLKSASNDKPIEEEGYSTTVKRLIGQWENVVLRDGILYRIFEDTNGTAYQFLVPTDLRRNILETLHSGIGGGHLGTKKMLRKLKDRFYWPGWSQNVEIFCEDCLTCATRTKTAKHLRAHLVSVKTEAFVLRNHKAKIIAKKLVEEFICRFGASYAVHSDQGIDFESNLIKEISILFESKKQRTTAYHPQSDGQVKRFNETLLNMLKSEIEVRIEGNREKRNNRFKSKTQNKQLVLEKGHNPHREQQFATPDKSRRENTGTNDAESEDEEQNSVPEFSIAEDGDTVDERVDSDSENIN</sequence>
<dbReference type="PROSITE" id="PS50994">
    <property type="entry name" value="INTEGRASE"/>
    <property type="match status" value="1"/>
</dbReference>
<proteinExistence type="predicted"/>
<reference evidence="3 4" key="1">
    <citation type="submission" date="2020-06" db="EMBL/GenBank/DDBJ databases">
        <authorList>
            <person name="Li R."/>
            <person name="Bekaert M."/>
        </authorList>
    </citation>
    <scope>NUCLEOTIDE SEQUENCE [LARGE SCALE GENOMIC DNA]</scope>
    <source>
        <strain evidence="4">wild</strain>
    </source>
</reference>
<evidence type="ECO:0000256" key="1">
    <source>
        <dbReference type="SAM" id="MobiDB-lite"/>
    </source>
</evidence>
<dbReference type="InterPro" id="IPR041588">
    <property type="entry name" value="Integrase_H2C2"/>
</dbReference>
<accession>A0A6J7ZW40</accession>
<dbReference type="Gene3D" id="3.30.420.10">
    <property type="entry name" value="Ribonuclease H-like superfamily/Ribonuclease H"/>
    <property type="match status" value="1"/>
</dbReference>
<dbReference type="FunFam" id="1.10.340.70:FF:000001">
    <property type="entry name" value="Retrovirus-related Pol polyprotein from transposon gypsy-like Protein"/>
    <property type="match status" value="1"/>
</dbReference>
<gene>
    <name evidence="3" type="ORF">MCOR_88</name>
</gene>
<dbReference type="Gene3D" id="1.10.340.70">
    <property type="match status" value="1"/>
</dbReference>
<evidence type="ECO:0000259" key="2">
    <source>
        <dbReference type="PROSITE" id="PS50994"/>
    </source>
</evidence>
<feature type="compositionally biased region" description="Basic and acidic residues" evidence="1">
    <location>
        <begin position="300"/>
        <end position="323"/>
    </location>
</feature>
<dbReference type="PANTHER" id="PTHR37984">
    <property type="entry name" value="PROTEIN CBG26694"/>
    <property type="match status" value="1"/>
</dbReference>
<keyword evidence="4" id="KW-1185">Reference proteome</keyword>
<name>A0A6J7ZW40_MYTCO</name>
<dbReference type="SUPFAM" id="SSF53098">
    <property type="entry name" value="Ribonuclease H-like"/>
    <property type="match status" value="1"/>
</dbReference>
<dbReference type="InterPro" id="IPR036397">
    <property type="entry name" value="RNaseH_sf"/>
</dbReference>
<dbReference type="InterPro" id="IPR012337">
    <property type="entry name" value="RNaseH-like_sf"/>
</dbReference>
<protein>
    <recommendedName>
        <fullName evidence="2">Integrase catalytic domain-containing protein</fullName>
    </recommendedName>
</protein>
<dbReference type="InterPro" id="IPR001584">
    <property type="entry name" value="Integrase_cat-core"/>
</dbReference>
<evidence type="ECO:0000313" key="3">
    <source>
        <dbReference type="EMBL" id="CAC5355102.1"/>
    </source>
</evidence>
<dbReference type="GO" id="GO:0003676">
    <property type="term" value="F:nucleic acid binding"/>
    <property type="evidence" value="ECO:0007669"/>
    <property type="project" value="InterPro"/>
</dbReference>